<gene>
    <name evidence="2" type="ORF">EAH89_14760</name>
</gene>
<evidence type="ECO:0000256" key="1">
    <source>
        <dbReference type="SAM" id="SignalP"/>
    </source>
</evidence>
<feature type="chain" id="PRO_5021390827" description="Phosphoribosylamine--glycine ligase" evidence="1">
    <location>
        <begin position="20"/>
        <end position="112"/>
    </location>
</feature>
<protein>
    <recommendedName>
        <fullName evidence="4">Phosphoribosylamine--glycine ligase</fullName>
    </recommendedName>
</protein>
<evidence type="ECO:0008006" key="4">
    <source>
        <dbReference type="Google" id="ProtNLM"/>
    </source>
</evidence>
<proteinExistence type="predicted"/>
<sequence>MNPLLPALLPLLLAAGCSAPLPGTGGGAPRGERAALNAACRTQAERVVNYRDRGQTMRQDDYNARVGTTSYLGPQVITDQIAQVYERDRIAAECVRGAEPARPAPGGGLSGR</sequence>
<accession>A0A502G181</accession>
<reference evidence="2 3" key="1">
    <citation type="journal article" date="2019" name="Environ. Microbiol.">
        <title>Species interactions and distinct microbial communities in high Arctic permafrost affected cryosols are associated with the CH4 and CO2 gas fluxes.</title>
        <authorList>
            <person name="Altshuler I."/>
            <person name="Hamel J."/>
            <person name="Turney S."/>
            <person name="Magnuson E."/>
            <person name="Levesque R."/>
            <person name="Greer C."/>
            <person name="Whyte L.G."/>
        </authorList>
    </citation>
    <scope>NUCLEOTIDE SEQUENCE [LARGE SCALE GENOMIC DNA]</scope>
    <source>
        <strain evidence="2 3">S9.3B</strain>
    </source>
</reference>
<name>A0A502G181_9PROT</name>
<feature type="signal peptide" evidence="1">
    <location>
        <begin position="1"/>
        <end position="19"/>
    </location>
</feature>
<dbReference type="OrthoDB" id="7282198at2"/>
<dbReference type="Proteomes" id="UP000317078">
    <property type="component" value="Unassembled WGS sequence"/>
</dbReference>
<dbReference type="AlphaFoldDB" id="A0A502G181"/>
<organism evidence="2 3">
    <name type="scientific">Muricoccus nepalensis</name>
    <dbReference type="NCBI Taxonomy" id="1854500"/>
    <lineage>
        <taxon>Bacteria</taxon>
        <taxon>Pseudomonadati</taxon>
        <taxon>Pseudomonadota</taxon>
        <taxon>Alphaproteobacteria</taxon>
        <taxon>Acetobacterales</taxon>
        <taxon>Roseomonadaceae</taxon>
        <taxon>Muricoccus</taxon>
    </lineage>
</organism>
<evidence type="ECO:0000313" key="2">
    <source>
        <dbReference type="EMBL" id="TPG55504.1"/>
    </source>
</evidence>
<keyword evidence="1" id="KW-0732">Signal</keyword>
<comment type="caution">
    <text evidence="2">The sequence shown here is derived from an EMBL/GenBank/DDBJ whole genome shotgun (WGS) entry which is preliminary data.</text>
</comment>
<keyword evidence="3" id="KW-1185">Reference proteome</keyword>
<dbReference type="RefSeq" id="WP_140884469.1">
    <property type="nucleotide sequence ID" value="NZ_RCZP01000013.1"/>
</dbReference>
<dbReference type="EMBL" id="RCZP01000013">
    <property type="protein sequence ID" value="TPG55504.1"/>
    <property type="molecule type" value="Genomic_DNA"/>
</dbReference>
<evidence type="ECO:0000313" key="3">
    <source>
        <dbReference type="Proteomes" id="UP000317078"/>
    </source>
</evidence>